<evidence type="ECO:0000256" key="1">
    <source>
        <dbReference type="ARBA" id="ARBA00023015"/>
    </source>
</evidence>
<dbReference type="InterPro" id="IPR000835">
    <property type="entry name" value="HTH_MarR-typ"/>
</dbReference>
<evidence type="ECO:0000256" key="3">
    <source>
        <dbReference type="ARBA" id="ARBA00023163"/>
    </source>
</evidence>
<dbReference type="Gene3D" id="1.10.10.10">
    <property type="entry name" value="Winged helix-like DNA-binding domain superfamily/Winged helix DNA-binding domain"/>
    <property type="match status" value="1"/>
</dbReference>
<comment type="caution">
    <text evidence="5">The sequence shown here is derived from an EMBL/GenBank/DDBJ whole genome shotgun (WGS) entry which is preliminary data.</text>
</comment>
<organism evidence="5 6">
    <name type="scientific">Candidatus Pullilachnospira stercoravium</name>
    <dbReference type="NCBI Taxonomy" id="2840913"/>
    <lineage>
        <taxon>Bacteria</taxon>
        <taxon>Bacillati</taxon>
        <taxon>Bacillota</taxon>
        <taxon>Clostridia</taxon>
        <taxon>Lachnospirales</taxon>
        <taxon>Lachnospiraceae</taxon>
        <taxon>Lachnospiraceae incertae sedis</taxon>
        <taxon>Candidatus Pullilachnospira</taxon>
    </lineage>
</organism>
<dbReference type="InterPro" id="IPR036390">
    <property type="entry name" value="WH_DNA-bd_sf"/>
</dbReference>
<dbReference type="PANTHER" id="PTHR33164:SF64">
    <property type="entry name" value="TRANSCRIPTIONAL REGULATOR SLYA"/>
    <property type="match status" value="1"/>
</dbReference>
<gene>
    <name evidence="5" type="ORF">IAA63_10115</name>
</gene>
<dbReference type="InterPro" id="IPR039422">
    <property type="entry name" value="MarR/SlyA-like"/>
</dbReference>
<dbReference type="SMART" id="SM00347">
    <property type="entry name" value="HTH_MARR"/>
    <property type="match status" value="1"/>
</dbReference>
<dbReference type="GO" id="GO:0006950">
    <property type="term" value="P:response to stress"/>
    <property type="evidence" value="ECO:0007669"/>
    <property type="project" value="TreeGrafter"/>
</dbReference>
<dbReference type="PRINTS" id="PR00598">
    <property type="entry name" value="HTHMARR"/>
</dbReference>
<evidence type="ECO:0000313" key="6">
    <source>
        <dbReference type="Proteomes" id="UP000886723"/>
    </source>
</evidence>
<evidence type="ECO:0000259" key="4">
    <source>
        <dbReference type="PROSITE" id="PS50995"/>
    </source>
</evidence>
<sequence>MEDRLLEQKDEIRKIMVQMEGSRKKILRPHFLDLGLTLGMGQPRILNQLCRKDGITQKELADQCHLDVTTLSRTLDRMEEAGWLERTVHPGSRRSFFIRLTPEGRKKALRVREHFERLDEQMCRGFSPEELDQLENFLNRMQENLES</sequence>
<accession>A0A9D1NVT0</accession>
<keyword evidence="1" id="KW-0805">Transcription regulation</keyword>
<keyword evidence="2" id="KW-0238">DNA-binding</keyword>
<proteinExistence type="predicted"/>
<feature type="domain" description="HTH marR-type" evidence="4">
    <location>
        <begin position="9"/>
        <end position="143"/>
    </location>
</feature>
<dbReference type="EMBL" id="DVON01000209">
    <property type="protein sequence ID" value="HIV13477.1"/>
    <property type="molecule type" value="Genomic_DNA"/>
</dbReference>
<dbReference type="PROSITE" id="PS01117">
    <property type="entry name" value="HTH_MARR_1"/>
    <property type="match status" value="1"/>
</dbReference>
<dbReference type="InterPro" id="IPR023187">
    <property type="entry name" value="Tscrpt_reg_MarR-type_CS"/>
</dbReference>
<evidence type="ECO:0000256" key="2">
    <source>
        <dbReference type="ARBA" id="ARBA00023125"/>
    </source>
</evidence>
<dbReference type="AlphaFoldDB" id="A0A9D1NVT0"/>
<keyword evidence="3" id="KW-0804">Transcription</keyword>
<evidence type="ECO:0000313" key="5">
    <source>
        <dbReference type="EMBL" id="HIV13477.1"/>
    </source>
</evidence>
<dbReference type="SUPFAM" id="SSF46785">
    <property type="entry name" value="Winged helix' DNA-binding domain"/>
    <property type="match status" value="1"/>
</dbReference>
<dbReference type="Proteomes" id="UP000886723">
    <property type="component" value="Unassembled WGS sequence"/>
</dbReference>
<protein>
    <submittedName>
        <fullName evidence="5">MarR family transcriptional regulator</fullName>
    </submittedName>
</protein>
<dbReference type="GO" id="GO:0003677">
    <property type="term" value="F:DNA binding"/>
    <property type="evidence" value="ECO:0007669"/>
    <property type="project" value="UniProtKB-KW"/>
</dbReference>
<reference evidence="5" key="2">
    <citation type="journal article" date="2021" name="PeerJ">
        <title>Extensive microbial diversity within the chicken gut microbiome revealed by metagenomics and culture.</title>
        <authorList>
            <person name="Gilroy R."/>
            <person name="Ravi A."/>
            <person name="Getino M."/>
            <person name="Pursley I."/>
            <person name="Horton D.L."/>
            <person name="Alikhan N.F."/>
            <person name="Baker D."/>
            <person name="Gharbi K."/>
            <person name="Hall N."/>
            <person name="Watson M."/>
            <person name="Adriaenssens E.M."/>
            <person name="Foster-Nyarko E."/>
            <person name="Jarju S."/>
            <person name="Secka A."/>
            <person name="Antonio M."/>
            <person name="Oren A."/>
            <person name="Chaudhuri R.R."/>
            <person name="La Ragione R."/>
            <person name="Hildebrand F."/>
            <person name="Pallen M.J."/>
        </authorList>
    </citation>
    <scope>NUCLEOTIDE SEQUENCE</scope>
    <source>
        <strain evidence="5">ChiBcec2-4451</strain>
    </source>
</reference>
<dbReference type="GO" id="GO:0003700">
    <property type="term" value="F:DNA-binding transcription factor activity"/>
    <property type="evidence" value="ECO:0007669"/>
    <property type="project" value="InterPro"/>
</dbReference>
<name>A0A9D1NVT0_9FIRM</name>
<dbReference type="Pfam" id="PF12802">
    <property type="entry name" value="MarR_2"/>
    <property type="match status" value="1"/>
</dbReference>
<reference evidence="5" key="1">
    <citation type="submission" date="2020-10" db="EMBL/GenBank/DDBJ databases">
        <authorList>
            <person name="Gilroy R."/>
        </authorList>
    </citation>
    <scope>NUCLEOTIDE SEQUENCE</scope>
    <source>
        <strain evidence="5">ChiBcec2-4451</strain>
    </source>
</reference>
<dbReference type="InterPro" id="IPR036388">
    <property type="entry name" value="WH-like_DNA-bd_sf"/>
</dbReference>
<dbReference type="PANTHER" id="PTHR33164">
    <property type="entry name" value="TRANSCRIPTIONAL REGULATOR, MARR FAMILY"/>
    <property type="match status" value="1"/>
</dbReference>
<dbReference type="PROSITE" id="PS50995">
    <property type="entry name" value="HTH_MARR_2"/>
    <property type="match status" value="1"/>
</dbReference>